<dbReference type="InterPro" id="IPR008030">
    <property type="entry name" value="NmrA-like"/>
</dbReference>
<keyword evidence="2" id="KW-0521">NADP</keyword>
<dbReference type="OrthoDB" id="9794300at2"/>
<dbReference type="InterPro" id="IPR036291">
    <property type="entry name" value="NAD(P)-bd_dom_sf"/>
</dbReference>
<dbReference type="PANTHER" id="PTHR42748:SF7">
    <property type="entry name" value="NMRA LIKE REDOX SENSOR 1-RELATED"/>
    <property type="match status" value="1"/>
</dbReference>
<dbReference type="Proteomes" id="UP000283469">
    <property type="component" value="Unassembled WGS sequence"/>
</dbReference>
<keyword evidence="5" id="KW-1185">Reference proteome</keyword>
<evidence type="ECO:0000313" key="5">
    <source>
        <dbReference type="Proteomes" id="UP000283469"/>
    </source>
</evidence>
<dbReference type="Gene3D" id="3.90.25.10">
    <property type="entry name" value="UDP-galactose 4-epimerase, domain 1"/>
    <property type="match status" value="1"/>
</dbReference>
<dbReference type="Gene3D" id="3.40.50.720">
    <property type="entry name" value="NAD(P)-binding Rossmann-like Domain"/>
    <property type="match status" value="1"/>
</dbReference>
<evidence type="ECO:0000313" key="4">
    <source>
        <dbReference type="EMBL" id="RJG55872.1"/>
    </source>
</evidence>
<proteinExistence type="inferred from homology"/>
<dbReference type="EMBL" id="QVRA01000005">
    <property type="protein sequence ID" value="RJG55872.1"/>
    <property type="molecule type" value="Genomic_DNA"/>
</dbReference>
<dbReference type="RefSeq" id="WP_119744956.1">
    <property type="nucleotide sequence ID" value="NZ_QVRA01000005.1"/>
</dbReference>
<dbReference type="SUPFAM" id="SSF51735">
    <property type="entry name" value="NAD(P)-binding Rossmann-fold domains"/>
    <property type="match status" value="1"/>
</dbReference>
<comment type="caution">
    <text evidence="4">The sequence shown here is derived from an EMBL/GenBank/DDBJ whole genome shotgun (WGS) entry which is preliminary data.</text>
</comment>
<evidence type="ECO:0000259" key="3">
    <source>
        <dbReference type="Pfam" id="PF05368"/>
    </source>
</evidence>
<sequence>MNSTTITVFGATGLAGGAVARHLLNAGWIVRAATRNTEGEAARALAALGAQTITADLDNRASIREAIADTAAVYLSGPSLGNRWDIGQAVQGINVCDAAAEVGTPHLIYQSAVIADARGVLAMGSKRAIEERIAELEVPATITRPGLFMEIFIERFGIRPGTNGQEVALPLPLEAMLDVVTIDDIGRSAVAIASDPARHAGEVYELAGEHISFASIAKTFSEELGIPVAAATIPLDQFAARWPQGAGLFRLIGSSRALASMESGRALLGSMENFHSWVSRHRALLRNGLTIR</sequence>
<reference evidence="4 5" key="1">
    <citation type="submission" date="2018-08" db="EMBL/GenBank/DDBJ databases">
        <title>Sphingobium sp. EO9.</title>
        <authorList>
            <person name="Park Y."/>
            <person name="Kim K.H."/>
            <person name="Jeon C.O."/>
        </authorList>
    </citation>
    <scope>NUCLEOTIDE SEQUENCE [LARGE SCALE GENOMIC DNA]</scope>
    <source>
        <strain evidence="4 5">EO9</strain>
    </source>
</reference>
<evidence type="ECO:0000256" key="2">
    <source>
        <dbReference type="ARBA" id="ARBA00022857"/>
    </source>
</evidence>
<dbReference type="InterPro" id="IPR051164">
    <property type="entry name" value="NmrA-like_oxidored"/>
</dbReference>
<name>A0A418YUN0_9SPHN</name>
<comment type="similarity">
    <text evidence="1">Belongs to the NmrA-type oxidoreductase family.</text>
</comment>
<dbReference type="AlphaFoldDB" id="A0A418YUN0"/>
<protein>
    <submittedName>
        <fullName evidence="4">NAD-dependent epimerase/dehydratase family protein</fullName>
    </submittedName>
</protein>
<feature type="domain" description="NmrA-like" evidence="3">
    <location>
        <begin position="4"/>
        <end position="239"/>
    </location>
</feature>
<dbReference type="Pfam" id="PF05368">
    <property type="entry name" value="NmrA"/>
    <property type="match status" value="1"/>
</dbReference>
<accession>A0A418YUN0</accession>
<evidence type="ECO:0000256" key="1">
    <source>
        <dbReference type="ARBA" id="ARBA00006328"/>
    </source>
</evidence>
<dbReference type="PANTHER" id="PTHR42748">
    <property type="entry name" value="NITROGEN METABOLITE REPRESSION PROTEIN NMRA FAMILY MEMBER"/>
    <property type="match status" value="1"/>
</dbReference>
<organism evidence="4 5">
    <name type="scientific">Sphingobium terrigena</name>
    <dbReference type="NCBI Taxonomy" id="2304063"/>
    <lineage>
        <taxon>Bacteria</taxon>
        <taxon>Pseudomonadati</taxon>
        <taxon>Pseudomonadota</taxon>
        <taxon>Alphaproteobacteria</taxon>
        <taxon>Sphingomonadales</taxon>
        <taxon>Sphingomonadaceae</taxon>
        <taxon>Sphingobium</taxon>
    </lineage>
</organism>
<gene>
    <name evidence="4" type="ORF">D0Z70_07500</name>
</gene>